<dbReference type="PROSITE" id="PS50181">
    <property type="entry name" value="FBOX"/>
    <property type="match status" value="1"/>
</dbReference>
<feature type="non-terminal residue" evidence="2">
    <location>
        <position position="86"/>
    </location>
</feature>
<dbReference type="AlphaFoldDB" id="A0AAV5SQQ3"/>
<dbReference type="Pfam" id="PF00646">
    <property type="entry name" value="F-box"/>
    <property type="match status" value="1"/>
</dbReference>
<dbReference type="SUPFAM" id="SSF81383">
    <property type="entry name" value="F-box domain"/>
    <property type="match status" value="1"/>
</dbReference>
<dbReference type="CDD" id="cd09917">
    <property type="entry name" value="F-box_SF"/>
    <property type="match status" value="1"/>
</dbReference>
<gene>
    <name evidence="2" type="ORF">PENTCL1PPCAC_4669</name>
</gene>
<reference evidence="2" key="1">
    <citation type="submission" date="2023-10" db="EMBL/GenBank/DDBJ databases">
        <title>Genome assembly of Pristionchus species.</title>
        <authorList>
            <person name="Yoshida K."/>
            <person name="Sommer R.J."/>
        </authorList>
    </citation>
    <scope>NUCLEOTIDE SEQUENCE</scope>
    <source>
        <strain evidence="2">RS0144</strain>
    </source>
</reference>
<comment type="caution">
    <text evidence="2">The sequence shown here is derived from an EMBL/GenBank/DDBJ whole genome shotgun (WGS) entry which is preliminary data.</text>
</comment>
<accession>A0AAV5SQQ3</accession>
<keyword evidence="3" id="KW-1185">Reference proteome</keyword>
<evidence type="ECO:0000259" key="1">
    <source>
        <dbReference type="PROSITE" id="PS50181"/>
    </source>
</evidence>
<feature type="domain" description="F-box" evidence="1">
    <location>
        <begin position="16"/>
        <end position="62"/>
    </location>
</feature>
<name>A0AAV5SQQ3_9BILA</name>
<evidence type="ECO:0000313" key="3">
    <source>
        <dbReference type="Proteomes" id="UP001432027"/>
    </source>
</evidence>
<dbReference type="Proteomes" id="UP001432027">
    <property type="component" value="Unassembled WGS sequence"/>
</dbReference>
<organism evidence="2 3">
    <name type="scientific">Pristionchus entomophagus</name>
    <dbReference type="NCBI Taxonomy" id="358040"/>
    <lineage>
        <taxon>Eukaryota</taxon>
        <taxon>Metazoa</taxon>
        <taxon>Ecdysozoa</taxon>
        <taxon>Nematoda</taxon>
        <taxon>Chromadorea</taxon>
        <taxon>Rhabditida</taxon>
        <taxon>Rhabditina</taxon>
        <taxon>Diplogasteromorpha</taxon>
        <taxon>Diplogasteroidea</taxon>
        <taxon>Neodiplogasteridae</taxon>
        <taxon>Pristionchus</taxon>
    </lineage>
</organism>
<dbReference type="EMBL" id="BTSX01000002">
    <property type="protein sequence ID" value="GMS82494.1"/>
    <property type="molecule type" value="Genomic_DNA"/>
</dbReference>
<protein>
    <recommendedName>
        <fullName evidence="1">F-box domain-containing protein</fullName>
    </recommendedName>
</protein>
<proteinExistence type="predicted"/>
<feature type="non-terminal residue" evidence="2">
    <location>
        <position position="1"/>
    </location>
</feature>
<sequence length="86" mass="9921">KFSCLRKQTYYEFEPEDRLSTLPDELIRLILSELTHADLKSISEASRKLSHLAAEAKERKRQEELALIRNIKSSAPSPSSRVYCDL</sequence>
<dbReference type="InterPro" id="IPR036047">
    <property type="entry name" value="F-box-like_dom_sf"/>
</dbReference>
<evidence type="ECO:0000313" key="2">
    <source>
        <dbReference type="EMBL" id="GMS82494.1"/>
    </source>
</evidence>
<dbReference type="InterPro" id="IPR001810">
    <property type="entry name" value="F-box_dom"/>
</dbReference>